<protein>
    <submittedName>
        <fullName evidence="2">Uncharacterized protein</fullName>
    </submittedName>
</protein>
<dbReference type="EMBL" id="JACEFB010000009">
    <property type="protein sequence ID" value="MBA2226960.1"/>
    <property type="molecule type" value="Genomic_DNA"/>
</dbReference>
<dbReference type="Proteomes" id="UP000542342">
    <property type="component" value="Unassembled WGS sequence"/>
</dbReference>
<name>A0A7V8VFH6_9BACT</name>
<feature type="region of interest" description="Disordered" evidence="1">
    <location>
        <begin position="1"/>
        <end position="45"/>
    </location>
</feature>
<sequence length="45" mass="4650">MRDGNPALARRGEGGGESWLRGGTGFAPIFGTGRESREDLGDVSG</sequence>
<organism evidence="2 3">
    <name type="scientific">Thermogemmata fonticola</name>
    <dbReference type="NCBI Taxonomy" id="2755323"/>
    <lineage>
        <taxon>Bacteria</taxon>
        <taxon>Pseudomonadati</taxon>
        <taxon>Planctomycetota</taxon>
        <taxon>Planctomycetia</taxon>
        <taxon>Gemmatales</taxon>
        <taxon>Gemmataceae</taxon>
        <taxon>Thermogemmata</taxon>
    </lineage>
</organism>
<feature type="compositionally biased region" description="Basic and acidic residues" evidence="1">
    <location>
        <begin position="34"/>
        <end position="45"/>
    </location>
</feature>
<dbReference type="RefSeq" id="WP_194538540.1">
    <property type="nucleotide sequence ID" value="NZ_JACEFB010000009.1"/>
</dbReference>
<evidence type="ECO:0000256" key="1">
    <source>
        <dbReference type="SAM" id="MobiDB-lite"/>
    </source>
</evidence>
<comment type="caution">
    <text evidence="2">The sequence shown here is derived from an EMBL/GenBank/DDBJ whole genome shotgun (WGS) entry which is preliminary data.</text>
</comment>
<accession>A0A7V8VFH6</accession>
<evidence type="ECO:0000313" key="2">
    <source>
        <dbReference type="EMBL" id="MBA2226960.1"/>
    </source>
</evidence>
<keyword evidence="3" id="KW-1185">Reference proteome</keyword>
<reference evidence="2 3" key="1">
    <citation type="submission" date="2020-07" db="EMBL/GenBank/DDBJ databases">
        <title>Thermogemmata thermophila gen. nov., sp. nov., a novel moderate thermophilic planctomycete from a Kamchatka hot spring.</title>
        <authorList>
            <person name="Elcheninov A.G."/>
            <person name="Podosokorskaya O.A."/>
            <person name="Kovaleva O.L."/>
            <person name="Novikov A."/>
            <person name="Bonch-Osmolovskaya E.A."/>
            <person name="Toshchakov S.V."/>
            <person name="Kublanov I.V."/>
        </authorList>
    </citation>
    <scope>NUCLEOTIDE SEQUENCE [LARGE SCALE GENOMIC DNA]</scope>
    <source>
        <strain evidence="2 3">2918</strain>
    </source>
</reference>
<gene>
    <name evidence="2" type="ORF">H0921_12385</name>
</gene>
<proteinExistence type="predicted"/>
<dbReference type="AlphaFoldDB" id="A0A7V8VFH6"/>
<evidence type="ECO:0000313" key="3">
    <source>
        <dbReference type="Proteomes" id="UP000542342"/>
    </source>
</evidence>